<dbReference type="GO" id="GO:0045493">
    <property type="term" value="P:xylan catabolic process"/>
    <property type="evidence" value="ECO:0007669"/>
    <property type="project" value="UniProtKB-KW"/>
</dbReference>
<keyword evidence="2" id="KW-0119">Carbohydrate metabolism</keyword>
<dbReference type="Gene3D" id="1.10.3670.10">
    <property type="entry name" value="Putative xylanase like domain"/>
    <property type="match status" value="1"/>
</dbReference>
<dbReference type="Pfam" id="PF07313">
    <property type="entry name" value="AmiA-like"/>
    <property type="match status" value="1"/>
</dbReference>
<dbReference type="InterPro" id="IPR038765">
    <property type="entry name" value="Papain-like_cys_pep_sf"/>
</dbReference>
<sequence length="287" mass="33137">MKRLLIWVGLCLGFLSTPVKAQHTIYSQADSIQVVRLLKEAQKNKEKNVSWMLYFGRKLQGVPYVGGVLDDGEQENLIINLRQLDCTTFVEQVLALSQCASHHKYSWNDFLSYMKNIRYIDGQISYVKRQHYFTTWINDNVIQGLVKDVQGPVPPFSSKQTIHVNYMTTHISLYKMLKAHPAWVHGIQTMENDINGKVYRYIPKEKISNTSLLRRTIHDGDILVMITNKKGLDTSHIGIASWHKDGLHMLNASSVHKKVIEEPMTLFKYMQKHPSQIGVRVVRPLYK</sequence>
<feature type="signal peptide" evidence="1">
    <location>
        <begin position="1"/>
        <end position="21"/>
    </location>
</feature>
<feature type="chain" id="PRO_5041304492" evidence="1">
    <location>
        <begin position="22"/>
        <end position="287"/>
    </location>
</feature>
<accession>A0AA37I189</accession>
<evidence type="ECO:0000313" key="3">
    <source>
        <dbReference type="Proteomes" id="UP000887043"/>
    </source>
</evidence>
<dbReference type="EMBL" id="BPTR01000001">
    <property type="protein sequence ID" value="GJG27261.1"/>
    <property type="molecule type" value="Genomic_DNA"/>
</dbReference>
<dbReference type="RefSeq" id="WP_006282964.1">
    <property type="nucleotide sequence ID" value="NZ_BPTR01000001.1"/>
</dbReference>
<evidence type="ECO:0000313" key="2">
    <source>
        <dbReference type="EMBL" id="GJG27261.1"/>
    </source>
</evidence>
<dbReference type="Proteomes" id="UP000887043">
    <property type="component" value="Unassembled WGS sequence"/>
</dbReference>
<dbReference type="Gene3D" id="2.30.260.10">
    <property type="entry name" value="putative xylanase like domain"/>
    <property type="match status" value="1"/>
</dbReference>
<proteinExistence type="predicted"/>
<keyword evidence="2" id="KW-0326">Glycosidase</keyword>
<keyword evidence="1" id="KW-0732">Signal</keyword>
<keyword evidence="2" id="KW-0378">Hydrolase</keyword>
<name>A0AA37I189_SEGBR</name>
<reference evidence="2" key="1">
    <citation type="submission" date="2021-08" db="EMBL/GenBank/DDBJ databases">
        <title>Prevotella lacticifex sp. nov., isolated from rumen of cow.</title>
        <authorList>
            <person name="Shinkai T."/>
            <person name="Ikeyama N."/>
            <person name="Kumagai M."/>
            <person name="Ohmori H."/>
            <person name="Sakamoto M."/>
            <person name="Ohkuma M."/>
            <person name="Mitsumori M."/>
        </authorList>
    </citation>
    <scope>NUCLEOTIDE SEQUENCE</scope>
    <source>
        <strain evidence="2">DSM 11371</strain>
    </source>
</reference>
<dbReference type="AlphaFoldDB" id="A0AA37I189"/>
<comment type="caution">
    <text evidence="2">The sequence shown here is derived from an EMBL/GenBank/DDBJ whole genome shotgun (WGS) entry which is preliminary data.</text>
</comment>
<organism evidence="2 3">
    <name type="scientific">Segatella bryantii</name>
    <name type="common">Prevotella bryantii</name>
    <dbReference type="NCBI Taxonomy" id="77095"/>
    <lineage>
        <taxon>Bacteria</taxon>
        <taxon>Pseudomonadati</taxon>
        <taxon>Bacteroidota</taxon>
        <taxon>Bacteroidia</taxon>
        <taxon>Bacteroidales</taxon>
        <taxon>Prevotellaceae</taxon>
        <taxon>Segatella</taxon>
    </lineage>
</organism>
<dbReference type="SUPFAM" id="SSF54001">
    <property type="entry name" value="Cysteine proteinases"/>
    <property type="match status" value="1"/>
</dbReference>
<keyword evidence="2" id="KW-0624">Polysaccharide degradation</keyword>
<gene>
    <name evidence="2" type="ORF">PRRU23_09610</name>
</gene>
<dbReference type="GO" id="GO:0016798">
    <property type="term" value="F:hydrolase activity, acting on glycosyl bonds"/>
    <property type="evidence" value="ECO:0007669"/>
    <property type="project" value="UniProtKB-KW"/>
</dbReference>
<protein>
    <submittedName>
        <fullName evidence="2">Xylanase</fullName>
    </submittedName>
</protein>
<dbReference type="InterPro" id="IPR010846">
    <property type="entry name" value="AmiA-like"/>
</dbReference>
<evidence type="ECO:0000256" key="1">
    <source>
        <dbReference type="SAM" id="SignalP"/>
    </source>
</evidence>
<keyword evidence="2" id="KW-0858">Xylan degradation</keyword>